<keyword evidence="2" id="KW-0472">Membrane</keyword>
<evidence type="ECO:0000313" key="3">
    <source>
        <dbReference type="EnsemblMetazoa" id="GAUT042631-PA"/>
    </source>
</evidence>
<feature type="region of interest" description="Disordered" evidence="1">
    <location>
        <begin position="279"/>
        <end position="362"/>
    </location>
</feature>
<protein>
    <submittedName>
        <fullName evidence="3">Uncharacterized protein</fullName>
    </submittedName>
</protein>
<evidence type="ECO:0000313" key="4">
    <source>
        <dbReference type="Proteomes" id="UP000078200"/>
    </source>
</evidence>
<dbReference type="EnsemblMetazoa" id="GAUT042631-RA">
    <property type="protein sequence ID" value="GAUT042631-PA"/>
    <property type="gene ID" value="GAUT042631"/>
</dbReference>
<feature type="transmembrane region" description="Helical" evidence="2">
    <location>
        <begin position="145"/>
        <end position="165"/>
    </location>
</feature>
<organism evidence="3 4">
    <name type="scientific">Glossina austeni</name>
    <name type="common">Savannah tsetse fly</name>
    <dbReference type="NCBI Taxonomy" id="7395"/>
    <lineage>
        <taxon>Eukaryota</taxon>
        <taxon>Metazoa</taxon>
        <taxon>Ecdysozoa</taxon>
        <taxon>Arthropoda</taxon>
        <taxon>Hexapoda</taxon>
        <taxon>Insecta</taxon>
        <taxon>Pterygota</taxon>
        <taxon>Neoptera</taxon>
        <taxon>Endopterygota</taxon>
        <taxon>Diptera</taxon>
        <taxon>Brachycera</taxon>
        <taxon>Muscomorpha</taxon>
        <taxon>Hippoboscoidea</taxon>
        <taxon>Glossinidae</taxon>
        <taxon>Glossina</taxon>
    </lineage>
</organism>
<keyword evidence="2" id="KW-1133">Transmembrane helix</keyword>
<evidence type="ECO:0000256" key="1">
    <source>
        <dbReference type="SAM" id="MobiDB-lite"/>
    </source>
</evidence>
<feature type="compositionally biased region" description="Polar residues" evidence="1">
    <location>
        <begin position="307"/>
        <end position="330"/>
    </location>
</feature>
<proteinExistence type="predicted"/>
<keyword evidence="4" id="KW-1185">Reference proteome</keyword>
<dbReference type="VEuPathDB" id="VectorBase:GAUT042631"/>
<name>A0A1A9VNI8_GLOAU</name>
<keyword evidence="2" id="KW-0812">Transmembrane</keyword>
<dbReference type="Proteomes" id="UP000078200">
    <property type="component" value="Unassembled WGS sequence"/>
</dbReference>
<accession>A0A1A9VNI8</accession>
<dbReference type="AlphaFoldDB" id="A0A1A9VNI8"/>
<evidence type="ECO:0000256" key="2">
    <source>
        <dbReference type="SAM" id="Phobius"/>
    </source>
</evidence>
<feature type="compositionally biased region" description="Basic residues" evidence="1">
    <location>
        <begin position="351"/>
        <end position="362"/>
    </location>
</feature>
<sequence length="362" mass="41451">MFSINRGHGTLYHLPLINLFRLQVWDTFIETPKTKNLEWITKMERLCSKLSLTVGTLCTKWILQATEHCLELISEADSFFHHLRTHFLLEGTSTLEHQNVPFSAVPKSLKFNDCIALLENLRMDDIKRDRDYAAQSEENEMLVRVINSLLIAVLLIVCTVILFYSDVPKWMKKAKLSKKALIETKRAVPAIEENVNRRTHLAPHGTPMPVIRMRSKLELFESIFNKNLSVRLHRLPDQQNKPNYDSETQVQLRKGLDFTRGNARKLHLLVLWDDDDGDDDDQVYVEDNRTTSPPPPSFASTPSPTSRKSNSTGARLKSPKSSSKTRTLPSESLVPVGVKRQRRATDNKSLVRSRKTGKINEI</sequence>
<reference evidence="3" key="1">
    <citation type="submission" date="2020-05" db="UniProtKB">
        <authorList>
            <consortium name="EnsemblMetazoa"/>
        </authorList>
    </citation>
    <scope>IDENTIFICATION</scope>
    <source>
        <strain evidence="3">TTRI</strain>
    </source>
</reference>